<dbReference type="Proteomes" id="UP000590412">
    <property type="component" value="Unassembled WGS sequence"/>
</dbReference>
<evidence type="ECO:0000256" key="1">
    <source>
        <dbReference type="SAM" id="MobiDB-lite"/>
    </source>
</evidence>
<dbReference type="EMBL" id="JABWAB010000006">
    <property type="protein sequence ID" value="KAF6048887.1"/>
    <property type="molecule type" value="Genomic_DNA"/>
</dbReference>
<accession>A0A8X7TA10</accession>
<name>A0A8X7TA10_CANPA</name>
<reference evidence="2" key="1">
    <citation type="submission" date="2020-03" db="EMBL/GenBank/DDBJ databases">
        <title>FDA dAtabase for Regulatory Grade micrObial Sequences (FDA-ARGOS): Supporting development and validation of Infectious Disease Dx tests.</title>
        <authorList>
            <person name="Campos J."/>
            <person name="Goldberg B."/>
            <person name="Tallon L."/>
            <person name="Sadzewicz L."/>
            <person name="Vavikolanu K."/>
            <person name="Mehta A."/>
            <person name="Aluvathingal J."/>
            <person name="Nadendla S."/>
            <person name="Nandy P."/>
            <person name="Geyer C."/>
            <person name="Yan Y."/>
            <person name="Sichtig H."/>
        </authorList>
    </citation>
    <scope>NUCLEOTIDE SEQUENCE [LARGE SCALE GENOMIC DNA]</scope>
    <source>
        <strain evidence="2">FDAARGOS_652</strain>
    </source>
</reference>
<gene>
    <name evidence="2" type="ORF">FOB60_004270</name>
</gene>
<feature type="compositionally biased region" description="Basic residues" evidence="1">
    <location>
        <begin position="337"/>
        <end position="349"/>
    </location>
</feature>
<protein>
    <submittedName>
        <fullName evidence="2">Uncharacterized protein</fullName>
    </submittedName>
</protein>
<feature type="compositionally biased region" description="Basic and acidic residues" evidence="1">
    <location>
        <begin position="251"/>
        <end position="274"/>
    </location>
</feature>
<feature type="region of interest" description="Disordered" evidence="1">
    <location>
        <begin position="241"/>
        <end position="282"/>
    </location>
</feature>
<feature type="region of interest" description="Disordered" evidence="1">
    <location>
        <begin position="334"/>
        <end position="355"/>
    </location>
</feature>
<proteinExistence type="predicted"/>
<evidence type="ECO:0000313" key="3">
    <source>
        <dbReference type="Proteomes" id="UP000590412"/>
    </source>
</evidence>
<sequence>MPASSMFFSQENQSFTCFSQDFVYDENEDYGFTLIESVLSELRCMVTDIYFVKPPTQINPNVHLSINEKSISKQNKASAFYSTDSMPTFSNYVDLESHIKKASTDNRHKSTQQSNKRFMKSKMVREDDSPVDAFKESNFTPSCDYKDYRLDSDTSMVIESSKTMLARTTKQFRSIKKNQTSFLSLNNSSNDKTKTTTCFNSLKAGTKQVPKRASTEKVTNNTSFAPSLATAQAKPFATPWDDCDEDGLDAPTKDVETESPEENRLVSSSGKDHYNFTPPPPTIALKKTPAVLHIGDDSIKDKKVRFNNRMEVRRISGDKCQDFTRVIEGKRKDQGLKRKRSWGAKRASKRSNGAKVGILKETGYSPEDHTTDEVIPLFSPDSESGRVALQLGIDSDNDDDGSQGEDYETEQVSCPFTIRCDLWNDDDYKKDWRPSSKSFANTSMKRFKVKVRRFMYGIKTCGKRLQSLMSLHALSSKAAGSANQSFVSLEQSEYEVSEEAGPMMIIAPSIRPMTTRC</sequence>
<evidence type="ECO:0000313" key="2">
    <source>
        <dbReference type="EMBL" id="KAF6048887.1"/>
    </source>
</evidence>
<dbReference type="AlphaFoldDB" id="A0A8X7TA10"/>
<comment type="caution">
    <text evidence="2">The sequence shown here is derived from an EMBL/GenBank/DDBJ whole genome shotgun (WGS) entry which is preliminary data.</text>
</comment>
<organism evidence="2 3">
    <name type="scientific">Candida parapsilosis</name>
    <name type="common">Yeast</name>
    <dbReference type="NCBI Taxonomy" id="5480"/>
    <lineage>
        <taxon>Eukaryota</taxon>
        <taxon>Fungi</taxon>
        <taxon>Dikarya</taxon>
        <taxon>Ascomycota</taxon>
        <taxon>Saccharomycotina</taxon>
        <taxon>Pichiomycetes</taxon>
        <taxon>Debaryomycetaceae</taxon>
        <taxon>Candida/Lodderomyces clade</taxon>
        <taxon>Candida</taxon>
    </lineage>
</organism>